<reference evidence="2" key="1">
    <citation type="submission" date="2022-08" db="EMBL/GenBank/DDBJ databases">
        <title>Novel sulfate-reducing endosymbionts in the free-living metamonad Anaeramoeba.</title>
        <authorList>
            <person name="Jerlstrom-Hultqvist J."/>
            <person name="Cepicka I."/>
            <person name="Gallot-Lavallee L."/>
            <person name="Salas-Leiva D."/>
            <person name="Curtis B.A."/>
            <person name="Zahonova K."/>
            <person name="Pipaliya S."/>
            <person name="Dacks J."/>
            <person name="Roger A.J."/>
        </authorList>
    </citation>
    <scope>NUCLEOTIDE SEQUENCE</scope>
    <source>
        <strain evidence="2">Schooner1</strain>
    </source>
</reference>
<evidence type="ECO:0000313" key="2">
    <source>
        <dbReference type="EMBL" id="KAJ6241146.1"/>
    </source>
</evidence>
<feature type="compositionally biased region" description="Acidic residues" evidence="1">
    <location>
        <begin position="124"/>
        <end position="152"/>
    </location>
</feature>
<keyword evidence="3" id="KW-1185">Reference proteome</keyword>
<dbReference type="EMBL" id="JAOAOG010000195">
    <property type="protein sequence ID" value="KAJ6241146.1"/>
    <property type="molecule type" value="Genomic_DNA"/>
</dbReference>
<sequence length="304" mass="35704">MNCNLRTTNTRKRSTEQRNNFYHGNEESSLKQRKYHNLQCISFEIDSALIDNEQQRKQTPVSEKPQRDAHKTKSTYEKKKKTDKILSCDKGVEDEIITLDYLLSVLKNDQEEDFSQDEKYNYQDTEEEEEEEEEENNLEDSDNSEDSDCSEESYEEEFCRVKKLESKVGELSFEIKELHSKTENSISENQSLNNELYDLLKFLSNTEQTTTNSNNLQLVNRNCHHNNPQLNKGQEIEKESLFVEDEVSFTTLDRVSRTKTTENEDITLFSDYQIDNENAVIAMKNDCKNISDIELVYLSRNDQD</sequence>
<feature type="region of interest" description="Disordered" evidence="1">
    <location>
        <begin position="53"/>
        <end position="76"/>
    </location>
</feature>
<gene>
    <name evidence="2" type="ORF">M0813_23337</name>
</gene>
<feature type="region of interest" description="Disordered" evidence="1">
    <location>
        <begin position="112"/>
        <end position="152"/>
    </location>
</feature>
<evidence type="ECO:0000313" key="3">
    <source>
        <dbReference type="Proteomes" id="UP001150062"/>
    </source>
</evidence>
<evidence type="ECO:0000256" key="1">
    <source>
        <dbReference type="SAM" id="MobiDB-lite"/>
    </source>
</evidence>
<accession>A0ABQ8Y8K9</accession>
<feature type="region of interest" description="Disordered" evidence="1">
    <location>
        <begin position="1"/>
        <end position="28"/>
    </location>
</feature>
<organism evidence="2 3">
    <name type="scientific">Anaeramoeba flamelloides</name>
    <dbReference type="NCBI Taxonomy" id="1746091"/>
    <lineage>
        <taxon>Eukaryota</taxon>
        <taxon>Metamonada</taxon>
        <taxon>Anaeramoebidae</taxon>
        <taxon>Anaeramoeba</taxon>
    </lineage>
</organism>
<feature type="compositionally biased region" description="Basic and acidic residues" evidence="1">
    <location>
        <begin position="64"/>
        <end position="76"/>
    </location>
</feature>
<dbReference type="Proteomes" id="UP001150062">
    <property type="component" value="Unassembled WGS sequence"/>
</dbReference>
<name>A0ABQ8Y8K9_9EUKA</name>
<protein>
    <submittedName>
        <fullName evidence="2">Basic-leucine zipper transcription factor f-related</fullName>
    </submittedName>
</protein>
<proteinExistence type="predicted"/>
<comment type="caution">
    <text evidence="2">The sequence shown here is derived from an EMBL/GenBank/DDBJ whole genome shotgun (WGS) entry which is preliminary data.</text>
</comment>